<reference evidence="1" key="1">
    <citation type="submission" date="2021-03" db="EMBL/GenBank/DDBJ databases">
        <title>Chromosome level genome of the anhydrobiotic midge Polypedilum vanderplanki.</title>
        <authorList>
            <person name="Yoshida Y."/>
            <person name="Kikawada T."/>
            <person name="Gusev O."/>
        </authorList>
    </citation>
    <scope>NUCLEOTIDE SEQUENCE</scope>
    <source>
        <strain evidence="1">NIAS01</strain>
        <tissue evidence="1">Whole body or cell culture</tissue>
    </source>
</reference>
<dbReference type="EMBL" id="JADBJN010000002">
    <property type="protein sequence ID" value="KAG5679432.1"/>
    <property type="molecule type" value="Genomic_DNA"/>
</dbReference>
<organism evidence="1 2">
    <name type="scientific">Polypedilum vanderplanki</name>
    <name type="common">Sleeping chironomid midge</name>
    <dbReference type="NCBI Taxonomy" id="319348"/>
    <lineage>
        <taxon>Eukaryota</taxon>
        <taxon>Metazoa</taxon>
        <taxon>Ecdysozoa</taxon>
        <taxon>Arthropoda</taxon>
        <taxon>Hexapoda</taxon>
        <taxon>Insecta</taxon>
        <taxon>Pterygota</taxon>
        <taxon>Neoptera</taxon>
        <taxon>Endopterygota</taxon>
        <taxon>Diptera</taxon>
        <taxon>Nematocera</taxon>
        <taxon>Chironomoidea</taxon>
        <taxon>Chironomidae</taxon>
        <taxon>Chironominae</taxon>
        <taxon>Polypedilum</taxon>
        <taxon>Polypedilum</taxon>
    </lineage>
</organism>
<accession>A0A9J6CC46</accession>
<sequence>MHGSNGNQFVMTQVNEILHLKDVAQKTGQIQLKKANILMQNAIQNTINGAHKYKQWKYKTHHIHQTSTPSMTGGSNSPNYSGSVLVILQLKKTSVVVKNMAIIQEDLQIISIDNILMAVISSTSSLSSTIIT</sequence>
<keyword evidence="2" id="KW-1185">Reference proteome</keyword>
<evidence type="ECO:0000313" key="2">
    <source>
        <dbReference type="Proteomes" id="UP001107558"/>
    </source>
</evidence>
<gene>
    <name evidence="1" type="ORF">PVAND_008999</name>
</gene>
<protein>
    <submittedName>
        <fullName evidence="1">Uncharacterized protein</fullName>
    </submittedName>
</protein>
<proteinExistence type="predicted"/>
<dbReference type="Proteomes" id="UP001107558">
    <property type="component" value="Chromosome 2"/>
</dbReference>
<evidence type="ECO:0000313" key="1">
    <source>
        <dbReference type="EMBL" id="KAG5679432.1"/>
    </source>
</evidence>
<dbReference type="AlphaFoldDB" id="A0A9J6CC46"/>
<name>A0A9J6CC46_POLVA</name>
<comment type="caution">
    <text evidence="1">The sequence shown here is derived from an EMBL/GenBank/DDBJ whole genome shotgun (WGS) entry which is preliminary data.</text>
</comment>